<dbReference type="InterPro" id="IPR020635">
    <property type="entry name" value="Tyr_kinase_cat_dom"/>
</dbReference>
<dbReference type="FunFam" id="3.30.505.10:FF:000097">
    <property type="entry name" value="Tyrosine-protein kinase"/>
    <property type="match status" value="1"/>
</dbReference>
<dbReference type="PROSITE" id="PS00107">
    <property type="entry name" value="PROTEIN_KINASE_ATP"/>
    <property type="match status" value="1"/>
</dbReference>
<dbReference type="SUPFAM" id="SSF56112">
    <property type="entry name" value="Protein kinase-like (PK-like)"/>
    <property type="match status" value="1"/>
</dbReference>
<dbReference type="GO" id="GO:0004715">
    <property type="term" value="F:non-membrane spanning protein tyrosine kinase activity"/>
    <property type="evidence" value="ECO:0007669"/>
    <property type="project" value="UniProtKB-EC"/>
</dbReference>
<evidence type="ECO:0000256" key="6">
    <source>
        <dbReference type="ARBA" id="ARBA00051245"/>
    </source>
</evidence>
<evidence type="ECO:0000256" key="9">
    <source>
        <dbReference type="SAM" id="MobiDB-lite"/>
    </source>
</evidence>
<dbReference type="InterPro" id="IPR000980">
    <property type="entry name" value="SH2"/>
</dbReference>
<evidence type="ECO:0000313" key="11">
    <source>
        <dbReference type="EMBL" id="PIC43406.1"/>
    </source>
</evidence>
<evidence type="ECO:0000256" key="7">
    <source>
        <dbReference type="PROSITE-ProRule" id="PRU10141"/>
    </source>
</evidence>
<dbReference type="InterPro" id="IPR011009">
    <property type="entry name" value="Kinase-like_dom_sf"/>
</dbReference>
<feature type="binding site" evidence="7">
    <location>
        <position position="149"/>
    </location>
    <ligand>
        <name>ATP</name>
        <dbReference type="ChEBI" id="CHEBI:30616"/>
    </ligand>
</feature>
<dbReference type="STRING" id="1611254.A0A2G5UVY9"/>
<proteinExistence type="inferred from homology"/>
<dbReference type="GO" id="GO:0005524">
    <property type="term" value="F:ATP binding"/>
    <property type="evidence" value="ECO:0007669"/>
    <property type="project" value="UniProtKB-UniRule"/>
</dbReference>
<keyword evidence="5 8" id="KW-0829">Tyrosine-protein kinase</keyword>
<evidence type="ECO:0000256" key="3">
    <source>
        <dbReference type="ARBA" id="ARBA00022777"/>
    </source>
</evidence>
<keyword evidence="2 7" id="KW-0547">Nucleotide-binding</keyword>
<dbReference type="Pfam" id="PF07714">
    <property type="entry name" value="PK_Tyr_Ser-Thr"/>
    <property type="match status" value="1"/>
</dbReference>
<dbReference type="Gene3D" id="3.30.200.20">
    <property type="entry name" value="Phosphorylase Kinase, domain 1"/>
    <property type="match status" value="1"/>
</dbReference>
<accession>A0A2G5UVY9</accession>
<dbReference type="Gene3D" id="1.10.510.10">
    <property type="entry name" value="Transferase(Phosphotransferase) domain 1"/>
    <property type="match status" value="1"/>
</dbReference>
<evidence type="ECO:0000256" key="8">
    <source>
        <dbReference type="RuleBase" id="RU362096"/>
    </source>
</evidence>
<feature type="compositionally biased region" description="Basic and acidic residues" evidence="9">
    <location>
        <begin position="413"/>
        <end position="427"/>
    </location>
</feature>
<dbReference type="PANTHER" id="PTHR24418">
    <property type="entry name" value="TYROSINE-PROTEIN KINASE"/>
    <property type="match status" value="1"/>
</dbReference>
<dbReference type="FunFam" id="1.10.510.10:FF:000974">
    <property type="entry name" value="Tyrosine-protein kinase"/>
    <property type="match status" value="1"/>
</dbReference>
<dbReference type="EC" id="2.7.10.2" evidence="8"/>
<dbReference type="SMART" id="SM00252">
    <property type="entry name" value="SH2"/>
    <property type="match status" value="1"/>
</dbReference>
<evidence type="ECO:0000256" key="2">
    <source>
        <dbReference type="ARBA" id="ARBA00022741"/>
    </source>
</evidence>
<dbReference type="InterPro" id="IPR000719">
    <property type="entry name" value="Prot_kinase_dom"/>
</dbReference>
<dbReference type="InterPro" id="IPR035849">
    <property type="entry name" value="Fes/Fps/Fer_SH2"/>
</dbReference>
<dbReference type="InterPro" id="IPR017441">
    <property type="entry name" value="Protein_kinase_ATP_BS"/>
</dbReference>
<evidence type="ECO:0000259" key="10">
    <source>
        <dbReference type="PROSITE" id="PS50011"/>
    </source>
</evidence>
<dbReference type="SUPFAM" id="SSF55550">
    <property type="entry name" value="SH2 domain"/>
    <property type="match status" value="1"/>
</dbReference>
<feature type="region of interest" description="Disordered" evidence="9">
    <location>
        <begin position="367"/>
        <end position="427"/>
    </location>
</feature>
<dbReference type="EMBL" id="PDUG01000002">
    <property type="protein sequence ID" value="PIC43406.1"/>
    <property type="molecule type" value="Genomic_DNA"/>
</dbReference>
<comment type="similarity">
    <text evidence="8">Belongs to the protein kinase superfamily. Tyr protein kinase family.</text>
</comment>
<comment type="catalytic activity">
    <reaction evidence="6 8">
        <text>L-tyrosyl-[protein] + ATP = O-phospho-L-tyrosyl-[protein] + ADP + H(+)</text>
        <dbReference type="Rhea" id="RHEA:10596"/>
        <dbReference type="Rhea" id="RHEA-COMP:10136"/>
        <dbReference type="Rhea" id="RHEA-COMP:20101"/>
        <dbReference type="ChEBI" id="CHEBI:15378"/>
        <dbReference type="ChEBI" id="CHEBI:30616"/>
        <dbReference type="ChEBI" id="CHEBI:46858"/>
        <dbReference type="ChEBI" id="CHEBI:61978"/>
        <dbReference type="ChEBI" id="CHEBI:456216"/>
        <dbReference type="EC" id="2.7.10.2"/>
    </reaction>
</comment>
<dbReference type="PROSITE" id="PS00109">
    <property type="entry name" value="PROTEIN_KINASE_TYR"/>
    <property type="match status" value="1"/>
</dbReference>
<dbReference type="PROSITE" id="PS50011">
    <property type="entry name" value="PROTEIN_KINASE_DOM"/>
    <property type="match status" value="1"/>
</dbReference>
<comment type="caution">
    <text evidence="11">The sequence shown here is derived from an EMBL/GenBank/DDBJ whole genome shotgun (WGS) entry which is preliminary data.</text>
</comment>
<evidence type="ECO:0000256" key="1">
    <source>
        <dbReference type="ARBA" id="ARBA00022679"/>
    </source>
</evidence>
<dbReference type="InterPro" id="IPR001245">
    <property type="entry name" value="Ser-Thr/Tyr_kinase_cat_dom"/>
</dbReference>
<feature type="domain" description="Protein kinase" evidence="10">
    <location>
        <begin position="119"/>
        <end position="370"/>
    </location>
</feature>
<dbReference type="AlphaFoldDB" id="A0A2G5UVY9"/>
<dbReference type="SMART" id="SM00219">
    <property type="entry name" value="TyrKc"/>
    <property type="match status" value="1"/>
</dbReference>
<dbReference type="OrthoDB" id="3256376at2759"/>
<dbReference type="InterPro" id="IPR036860">
    <property type="entry name" value="SH2_dom_sf"/>
</dbReference>
<keyword evidence="12" id="KW-1185">Reference proteome</keyword>
<dbReference type="CDD" id="cd00192">
    <property type="entry name" value="PTKc"/>
    <property type="match status" value="1"/>
</dbReference>
<reference evidence="12" key="1">
    <citation type="submission" date="2017-10" db="EMBL/GenBank/DDBJ databases">
        <title>Rapid genome shrinkage in a self-fertile nematode reveals novel sperm competition proteins.</title>
        <authorList>
            <person name="Yin D."/>
            <person name="Schwarz E.M."/>
            <person name="Thomas C.G."/>
            <person name="Felde R.L."/>
            <person name="Korf I.F."/>
            <person name="Cutter A.D."/>
            <person name="Schartner C.M."/>
            <person name="Ralston E.J."/>
            <person name="Meyer B.J."/>
            <person name="Haag E.S."/>
        </authorList>
    </citation>
    <scope>NUCLEOTIDE SEQUENCE [LARGE SCALE GENOMIC DNA]</scope>
    <source>
        <strain evidence="12">JU1422</strain>
    </source>
</reference>
<protein>
    <recommendedName>
        <fullName evidence="8">Tyrosine-protein kinase</fullName>
        <ecNumber evidence="8">2.7.10.2</ecNumber>
    </recommendedName>
</protein>
<dbReference type="Gene3D" id="3.30.505.10">
    <property type="entry name" value="SH2 domain"/>
    <property type="match status" value="1"/>
</dbReference>
<keyword evidence="3 8" id="KW-0418">Kinase</keyword>
<keyword evidence="1 8" id="KW-0808">Transferase</keyword>
<keyword evidence="4 7" id="KW-0067">ATP-binding</keyword>
<dbReference type="InterPro" id="IPR050198">
    <property type="entry name" value="Non-receptor_tyrosine_kinases"/>
</dbReference>
<dbReference type="InterPro" id="IPR008266">
    <property type="entry name" value="Tyr_kinase_AS"/>
</dbReference>
<name>A0A2G5UVY9_9PELO</name>
<sequence length="427" mass="48489">MSKEKVPEEDLNLPYFHGALMNQDADQLLVNDGDFMVTMKLQIDINKLQFYLAVRLKKGIRRYEIKRLPGSAKLGSRSKETIDKLINSLKTDVLEIKGEKIVLKRAIAKGKFQLMHKDVIFKKKIGAGAYGTVYRGRLVKTNEVIAVKKLDPESADEDGLAEMMKEARVMQLYDHPNIVKFHGFILDDLPYLLVLEFCNGGSVEDRLRDKGSRLTVPTRVHYTYMAACGMDYLHKKGCIHRDIASRNCLIHRGIVKMADFGMCRATTVYKMDMSKPCNVRWLAPEVWDNGETRFNTDVYAFGIMMWEFFEIPYATPYAEMKAGQVKRKTRTGYRLPPPAAMPKEVGDIMKECCQPAADKRPNAEKLKEMLEEVDKKQNTTETTHSESMAAPVSTEPTAKSKIASKIDNGALKKKAEKEKKKSRDSKG</sequence>
<dbReference type="CDD" id="cd10361">
    <property type="entry name" value="SH2_Fps_family"/>
    <property type="match status" value="1"/>
</dbReference>
<evidence type="ECO:0000256" key="5">
    <source>
        <dbReference type="ARBA" id="ARBA00023137"/>
    </source>
</evidence>
<feature type="compositionally biased region" description="Basic and acidic residues" evidence="9">
    <location>
        <begin position="367"/>
        <end position="378"/>
    </location>
</feature>
<evidence type="ECO:0000256" key="4">
    <source>
        <dbReference type="ARBA" id="ARBA00022840"/>
    </source>
</evidence>
<organism evidence="11 12">
    <name type="scientific">Caenorhabditis nigoni</name>
    <dbReference type="NCBI Taxonomy" id="1611254"/>
    <lineage>
        <taxon>Eukaryota</taxon>
        <taxon>Metazoa</taxon>
        <taxon>Ecdysozoa</taxon>
        <taxon>Nematoda</taxon>
        <taxon>Chromadorea</taxon>
        <taxon>Rhabditida</taxon>
        <taxon>Rhabditina</taxon>
        <taxon>Rhabditomorpha</taxon>
        <taxon>Rhabditoidea</taxon>
        <taxon>Rhabditidae</taxon>
        <taxon>Peloderinae</taxon>
        <taxon>Caenorhabditis</taxon>
    </lineage>
</organism>
<gene>
    <name evidence="11" type="primary">Cnig_chr_II.g4163</name>
    <name evidence="11" type="ORF">B9Z55_004163</name>
</gene>
<evidence type="ECO:0000313" key="12">
    <source>
        <dbReference type="Proteomes" id="UP000230233"/>
    </source>
</evidence>
<dbReference type="PRINTS" id="PR00109">
    <property type="entry name" value="TYRKINASE"/>
</dbReference>
<dbReference type="Proteomes" id="UP000230233">
    <property type="component" value="Chromosome II"/>
</dbReference>